<evidence type="ECO:0000256" key="3">
    <source>
        <dbReference type="ARBA" id="ARBA00022741"/>
    </source>
</evidence>
<evidence type="ECO:0000256" key="6">
    <source>
        <dbReference type="ARBA" id="ARBA00023136"/>
    </source>
</evidence>
<feature type="region of interest" description="Disordered" evidence="7">
    <location>
        <begin position="556"/>
        <end position="577"/>
    </location>
</feature>
<dbReference type="Proteomes" id="UP000621266">
    <property type="component" value="Unassembled WGS sequence"/>
</dbReference>
<dbReference type="InterPro" id="IPR036640">
    <property type="entry name" value="ABC1_TM_sf"/>
</dbReference>
<dbReference type="CDD" id="cd07346">
    <property type="entry name" value="ABC_6TM_exporters"/>
    <property type="match status" value="1"/>
</dbReference>
<gene>
    <name evidence="11" type="ORF">GCU69_11925</name>
</gene>
<dbReference type="InterPro" id="IPR003593">
    <property type="entry name" value="AAA+_ATPase"/>
</dbReference>
<dbReference type="GO" id="GO:0005524">
    <property type="term" value="F:ATP binding"/>
    <property type="evidence" value="ECO:0007669"/>
    <property type="project" value="UniProtKB-KW"/>
</dbReference>
<dbReference type="Pfam" id="PF00664">
    <property type="entry name" value="ABC_membrane"/>
    <property type="match status" value="1"/>
</dbReference>
<comment type="caution">
    <text evidence="11">The sequence shown here is derived from an EMBL/GenBank/DDBJ whole genome shotgun (WGS) entry which is preliminary data.</text>
</comment>
<dbReference type="Pfam" id="PF00005">
    <property type="entry name" value="ABC_tran"/>
    <property type="match status" value="1"/>
</dbReference>
<dbReference type="RefSeq" id="WP_156205956.1">
    <property type="nucleotide sequence ID" value="NZ_WHPN01000259.1"/>
</dbReference>
<evidence type="ECO:0000256" key="5">
    <source>
        <dbReference type="ARBA" id="ARBA00022989"/>
    </source>
</evidence>
<dbReference type="InterPro" id="IPR003439">
    <property type="entry name" value="ABC_transporter-like_ATP-bd"/>
</dbReference>
<keyword evidence="3" id="KW-0547">Nucleotide-binding</keyword>
<proteinExistence type="predicted"/>
<evidence type="ECO:0000256" key="7">
    <source>
        <dbReference type="SAM" id="MobiDB-lite"/>
    </source>
</evidence>
<evidence type="ECO:0000256" key="1">
    <source>
        <dbReference type="ARBA" id="ARBA00004651"/>
    </source>
</evidence>
<feature type="transmembrane region" description="Helical" evidence="8">
    <location>
        <begin position="153"/>
        <end position="170"/>
    </location>
</feature>
<dbReference type="SUPFAM" id="SSF52540">
    <property type="entry name" value="P-loop containing nucleoside triphosphate hydrolases"/>
    <property type="match status" value="1"/>
</dbReference>
<evidence type="ECO:0000259" key="10">
    <source>
        <dbReference type="PROSITE" id="PS50929"/>
    </source>
</evidence>
<evidence type="ECO:0000256" key="8">
    <source>
        <dbReference type="SAM" id="Phobius"/>
    </source>
</evidence>
<dbReference type="PROSITE" id="PS50893">
    <property type="entry name" value="ABC_TRANSPORTER_2"/>
    <property type="match status" value="1"/>
</dbReference>
<comment type="subcellular location">
    <subcellularLocation>
        <location evidence="1">Cell membrane</location>
        <topology evidence="1">Multi-pass membrane protein</topology>
    </subcellularLocation>
</comment>
<keyword evidence="2 8" id="KW-0812">Transmembrane</keyword>
<dbReference type="SMART" id="SM00382">
    <property type="entry name" value="AAA"/>
    <property type="match status" value="1"/>
</dbReference>
<dbReference type="SUPFAM" id="SSF90123">
    <property type="entry name" value="ABC transporter transmembrane region"/>
    <property type="match status" value="1"/>
</dbReference>
<dbReference type="PANTHER" id="PTHR24221:SF654">
    <property type="entry name" value="ATP-BINDING CASSETTE SUB-FAMILY B MEMBER 6"/>
    <property type="match status" value="1"/>
</dbReference>
<dbReference type="Gene3D" id="3.40.50.300">
    <property type="entry name" value="P-loop containing nucleotide triphosphate hydrolases"/>
    <property type="match status" value="1"/>
</dbReference>
<evidence type="ECO:0000313" key="12">
    <source>
        <dbReference type="Proteomes" id="UP000621266"/>
    </source>
</evidence>
<sequence>MTRAPGALRASGGHGAALALVGLADPVARLALPAVLAGAVDAALADRLDAAALTPVVIVLVLATACEIGREILETRSRLRAALVLRRRMLRHLFALGLTGQRRWETGDLLSRTLEATSGAATTAPVLVGLCASLATSLGGLVALFVIDPRLGLLFLVGAPVMWWLLRWLLTRVRRATTDYQRLLELLSTRFVDALRGVRTIRASGTTGREVERVLAPLPRLRASGHEFWAAQRRAGWQTGLVMPVIQVVVLAVAGHGVMTGRVTPGELLAVQSYLGRAMGLLSQTAALARLARARASTERVRDVLAAPPPPAGDRTLPAGPGSLSLRGVHVSRAGRPVLTGIDMDVPGGATVAIVGASGAGKTTLTEVAGGLVPPDAGTVLLDGVPLGALRRDELRRAVAYAFEHPRFLGRTVRDALAYADEPPDGLQRIDAALRDSAAAGIVARMPRGLRTRLNRLRLSGGELQRLGLARAAWRDARLVVLDDATSSTDTATEAEINAALDRAMAGVTRLIVAHRAATAARADLVAWIDAGTLRALAPHERLLDDPAYRAAFRAPAAPSPGAAHGAPAAAGTGRTR</sequence>
<keyword evidence="6 8" id="KW-0472">Membrane</keyword>
<dbReference type="EMBL" id="WHPN01000259">
    <property type="protein sequence ID" value="KAF4408868.1"/>
    <property type="molecule type" value="Genomic_DNA"/>
</dbReference>
<dbReference type="PANTHER" id="PTHR24221">
    <property type="entry name" value="ATP-BINDING CASSETTE SUB-FAMILY B"/>
    <property type="match status" value="1"/>
</dbReference>
<keyword evidence="4 11" id="KW-0067">ATP-binding</keyword>
<feature type="domain" description="ABC transmembrane type-1" evidence="10">
    <location>
        <begin position="27"/>
        <end position="294"/>
    </location>
</feature>
<accession>A0ABQ7FLN1</accession>
<dbReference type="InterPro" id="IPR017871">
    <property type="entry name" value="ABC_transporter-like_CS"/>
</dbReference>
<dbReference type="Gene3D" id="1.20.1560.10">
    <property type="entry name" value="ABC transporter type 1, transmembrane domain"/>
    <property type="match status" value="1"/>
</dbReference>
<name>A0ABQ7FLN1_9ACTN</name>
<keyword evidence="12" id="KW-1185">Reference proteome</keyword>
<dbReference type="CDD" id="cd03228">
    <property type="entry name" value="ABCC_MRP_Like"/>
    <property type="match status" value="1"/>
</dbReference>
<dbReference type="InterPro" id="IPR011527">
    <property type="entry name" value="ABC1_TM_dom"/>
</dbReference>
<keyword evidence="5 8" id="KW-1133">Transmembrane helix</keyword>
<evidence type="ECO:0000259" key="9">
    <source>
        <dbReference type="PROSITE" id="PS50893"/>
    </source>
</evidence>
<feature type="domain" description="ABC transporter" evidence="9">
    <location>
        <begin position="324"/>
        <end position="556"/>
    </location>
</feature>
<feature type="transmembrane region" description="Helical" evidence="8">
    <location>
        <begin position="126"/>
        <end position="147"/>
    </location>
</feature>
<protein>
    <submittedName>
        <fullName evidence="11">ABC transporter ATP-binding protein</fullName>
    </submittedName>
</protein>
<dbReference type="InterPro" id="IPR039421">
    <property type="entry name" value="Type_1_exporter"/>
</dbReference>
<organism evidence="11 12">
    <name type="scientific">Streptomyces lycii</name>
    <dbReference type="NCBI Taxonomy" id="2654337"/>
    <lineage>
        <taxon>Bacteria</taxon>
        <taxon>Bacillati</taxon>
        <taxon>Actinomycetota</taxon>
        <taxon>Actinomycetes</taxon>
        <taxon>Kitasatosporales</taxon>
        <taxon>Streptomycetaceae</taxon>
        <taxon>Streptomyces</taxon>
    </lineage>
</organism>
<dbReference type="PROSITE" id="PS00211">
    <property type="entry name" value="ABC_TRANSPORTER_1"/>
    <property type="match status" value="1"/>
</dbReference>
<evidence type="ECO:0000256" key="4">
    <source>
        <dbReference type="ARBA" id="ARBA00022840"/>
    </source>
</evidence>
<reference evidence="11 12" key="1">
    <citation type="submission" date="2019-10" db="EMBL/GenBank/DDBJ databases">
        <title>Streptomyces tenebrisbrunneis sp.nov., an endogenous actinomycete isolated from of Lycium ruthenicum.</title>
        <authorList>
            <person name="Ma L."/>
        </authorList>
    </citation>
    <scope>NUCLEOTIDE SEQUENCE [LARGE SCALE GENOMIC DNA]</scope>
    <source>
        <strain evidence="11 12">TRM 66187</strain>
    </source>
</reference>
<dbReference type="PROSITE" id="PS50929">
    <property type="entry name" value="ABC_TM1F"/>
    <property type="match status" value="1"/>
</dbReference>
<dbReference type="InterPro" id="IPR027417">
    <property type="entry name" value="P-loop_NTPase"/>
</dbReference>
<evidence type="ECO:0000313" key="11">
    <source>
        <dbReference type="EMBL" id="KAF4408868.1"/>
    </source>
</evidence>
<evidence type="ECO:0000256" key="2">
    <source>
        <dbReference type="ARBA" id="ARBA00022692"/>
    </source>
</evidence>
<feature type="transmembrane region" description="Helical" evidence="8">
    <location>
        <begin position="241"/>
        <end position="259"/>
    </location>
</feature>